<feature type="compositionally biased region" description="Polar residues" evidence="8">
    <location>
        <begin position="337"/>
        <end position="351"/>
    </location>
</feature>
<evidence type="ECO:0000259" key="11">
    <source>
        <dbReference type="Pfam" id="PF16916"/>
    </source>
</evidence>
<dbReference type="InterPro" id="IPR058533">
    <property type="entry name" value="Cation_efflux_TM"/>
</dbReference>
<keyword evidence="5" id="KW-0862">Zinc</keyword>
<feature type="transmembrane region" description="Helical" evidence="9">
    <location>
        <begin position="114"/>
        <end position="135"/>
    </location>
</feature>
<dbReference type="InterPro" id="IPR036837">
    <property type="entry name" value="Cation_efflux_CTD_sf"/>
</dbReference>
<dbReference type="NCBIfam" id="TIGR01297">
    <property type="entry name" value="CDF"/>
    <property type="match status" value="1"/>
</dbReference>
<evidence type="ECO:0000256" key="4">
    <source>
        <dbReference type="ARBA" id="ARBA00022692"/>
    </source>
</evidence>
<dbReference type="EMBL" id="KZ680207">
    <property type="protein sequence ID" value="PTB70754.1"/>
    <property type="molecule type" value="Genomic_DNA"/>
</dbReference>
<feature type="region of interest" description="Disordered" evidence="8">
    <location>
        <begin position="151"/>
        <end position="174"/>
    </location>
</feature>
<feature type="transmembrane region" description="Helical" evidence="9">
    <location>
        <begin position="80"/>
        <end position="102"/>
    </location>
</feature>
<dbReference type="RefSeq" id="XP_024754074.1">
    <property type="nucleotide sequence ID" value="XM_024895974.1"/>
</dbReference>
<evidence type="ECO:0000259" key="10">
    <source>
        <dbReference type="Pfam" id="PF01545"/>
    </source>
</evidence>
<comment type="similarity">
    <text evidence="2">Belongs to the cation diffusion facilitator (CDF) transporter (TC 2.A.4) family. SLC30A subfamily.</text>
</comment>
<feature type="transmembrane region" description="Helical" evidence="9">
    <location>
        <begin position="194"/>
        <end position="219"/>
    </location>
</feature>
<evidence type="ECO:0000256" key="5">
    <source>
        <dbReference type="ARBA" id="ARBA00022833"/>
    </source>
</evidence>
<feature type="region of interest" description="Disordered" evidence="8">
    <location>
        <begin position="333"/>
        <end position="369"/>
    </location>
</feature>
<dbReference type="AlphaFoldDB" id="A0A2T4BN55"/>
<dbReference type="PANTHER" id="PTHR45820:SF5">
    <property type="entry name" value="DIFFUSION FACILITATOR FAMILY METAL ION TRANSPORTER, PUTATIVE-RELATED"/>
    <property type="match status" value="1"/>
</dbReference>
<keyword evidence="3" id="KW-0813">Transport</keyword>
<keyword evidence="13" id="KW-1185">Reference proteome</keyword>
<reference evidence="13" key="1">
    <citation type="submission" date="2016-07" db="EMBL/GenBank/DDBJ databases">
        <title>Multiple horizontal gene transfer events from other fungi enriched the ability of initially mycotrophic Trichoderma (Ascomycota) to feed on dead plant biomass.</title>
        <authorList>
            <consortium name="DOE Joint Genome Institute"/>
            <person name="Atanasova L."/>
            <person name="Chenthamara K."/>
            <person name="Zhang J."/>
            <person name="Grujic M."/>
            <person name="Henrissat B."/>
            <person name="Kuo A."/>
            <person name="Aerts A."/>
            <person name="Salamov A."/>
            <person name="Lipzen A."/>
            <person name="Labutti K."/>
            <person name="Barry K."/>
            <person name="Miao Y."/>
            <person name="Rahimi M.J."/>
            <person name="Shen Q."/>
            <person name="Grigoriev I.V."/>
            <person name="Kubicek C.P."/>
            <person name="Druzhinina I.S."/>
        </authorList>
    </citation>
    <scope>NUCLEOTIDE SEQUENCE [LARGE SCALE GENOMIC DNA]</scope>
    <source>
        <strain evidence="13">TUCIM 6016</strain>
    </source>
</reference>
<dbReference type="InterPro" id="IPR002524">
    <property type="entry name" value="Cation_efflux"/>
</dbReference>
<dbReference type="SUPFAM" id="SSF160240">
    <property type="entry name" value="Cation efflux protein cytoplasmic domain-like"/>
    <property type="match status" value="1"/>
</dbReference>
<dbReference type="GO" id="GO:0016020">
    <property type="term" value="C:membrane"/>
    <property type="evidence" value="ECO:0007669"/>
    <property type="project" value="UniProtKB-SubCell"/>
</dbReference>
<evidence type="ECO:0000256" key="7">
    <source>
        <dbReference type="ARBA" id="ARBA00023136"/>
    </source>
</evidence>
<evidence type="ECO:0000256" key="2">
    <source>
        <dbReference type="ARBA" id="ARBA00008873"/>
    </source>
</evidence>
<dbReference type="Pfam" id="PF16916">
    <property type="entry name" value="ZT_dimer"/>
    <property type="match status" value="1"/>
</dbReference>
<name>A0A2T4BN55_9HYPO</name>
<evidence type="ECO:0000256" key="8">
    <source>
        <dbReference type="SAM" id="MobiDB-lite"/>
    </source>
</evidence>
<sequence length="415" mass="45240">MMIRMSRKQRLIATIAISFVFFVAELFAGLITHSLVLVADAFHYLNDLIGFVVALEAVVLSESSRTPPKAFTFGWARAPILGSFFNGVFLLALSVSISIQAIERFVNMTAVEHPMIVMIVGCAGLGLNLVTIMIVHEAREDHVTLDEMEAATGTRDGTTRSGSTSRPSKALNDHREHRHLSFDRPLPHRNHGAFAVLLHLIGDAISNIGVIASALIIWQCHGERRYYADSAVSLFISMIIFYTGMKASWKSGLILLQTAPKTVDPEDVKHDIQMTTGPESVHELHIWQLDEHRTIASAHVIVDDISRFTEKARTIRQCLHAYGIHSVTLQPEVRPQRASNQPQLLSTSVSRGSDDGATAGSVGMPTDDTKALTEGVVAPIADSGSSIYTPNGSSDCHMPCGTRCAGMRCCTQADV</sequence>
<evidence type="ECO:0000256" key="3">
    <source>
        <dbReference type="ARBA" id="ARBA00022448"/>
    </source>
</evidence>
<keyword evidence="6 9" id="KW-1133">Transmembrane helix</keyword>
<feature type="transmembrane region" description="Helical" evidence="9">
    <location>
        <begin position="225"/>
        <end position="245"/>
    </location>
</feature>
<feature type="compositionally biased region" description="Low complexity" evidence="8">
    <location>
        <begin position="152"/>
        <end position="166"/>
    </location>
</feature>
<organism evidence="12 13">
    <name type="scientific">Trichoderma citrinoviride</name>
    <dbReference type="NCBI Taxonomy" id="58853"/>
    <lineage>
        <taxon>Eukaryota</taxon>
        <taxon>Fungi</taxon>
        <taxon>Dikarya</taxon>
        <taxon>Ascomycota</taxon>
        <taxon>Pezizomycotina</taxon>
        <taxon>Sordariomycetes</taxon>
        <taxon>Hypocreomycetidae</taxon>
        <taxon>Hypocreales</taxon>
        <taxon>Hypocreaceae</taxon>
        <taxon>Trichoderma</taxon>
    </lineage>
</organism>
<comment type="subcellular location">
    <subcellularLocation>
        <location evidence="1">Membrane</location>
        <topology evidence="1">Multi-pass membrane protein</topology>
    </subcellularLocation>
</comment>
<gene>
    <name evidence="12" type="ORF">BBK36DRAFT_1175394</name>
</gene>
<proteinExistence type="inferred from homology"/>
<dbReference type="GeneID" id="36604092"/>
<keyword evidence="7 9" id="KW-0472">Membrane</keyword>
<dbReference type="InterPro" id="IPR027470">
    <property type="entry name" value="Cation_efflux_CTD"/>
</dbReference>
<evidence type="ECO:0000256" key="6">
    <source>
        <dbReference type="ARBA" id="ARBA00022989"/>
    </source>
</evidence>
<feature type="transmembrane region" description="Helical" evidence="9">
    <location>
        <begin position="12"/>
        <end position="35"/>
    </location>
</feature>
<dbReference type="SUPFAM" id="SSF161111">
    <property type="entry name" value="Cation efflux protein transmembrane domain-like"/>
    <property type="match status" value="1"/>
</dbReference>
<evidence type="ECO:0000313" key="13">
    <source>
        <dbReference type="Proteomes" id="UP000241546"/>
    </source>
</evidence>
<dbReference type="Pfam" id="PF01545">
    <property type="entry name" value="Cation_efflux"/>
    <property type="match status" value="1"/>
</dbReference>
<dbReference type="Gene3D" id="1.20.1510.10">
    <property type="entry name" value="Cation efflux protein transmembrane domain"/>
    <property type="match status" value="1"/>
</dbReference>
<dbReference type="GO" id="GO:0005385">
    <property type="term" value="F:zinc ion transmembrane transporter activity"/>
    <property type="evidence" value="ECO:0007669"/>
    <property type="project" value="TreeGrafter"/>
</dbReference>
<evidence type="ECO:0000313" key="12">
    <source>
        <dbReference type="EMBL" id="PTB70754.1"/>
    </source>
</evidence>
<feature type="domain" description="Cation efflux protein cytoplasmic" evidence="11">
    <location>
        <begin position="263"/>
        <end position="332"/>
    </location>
</feature>
<protein>
    <submittedName>
        <fullName evidence="12">Cation efflux protein</fullName>
    </submittedName>
</protein>
<evidence type="ECO:0000256" key="1">
    <source>
        <dbReference type="ARBA" id="ARBA00004141"/>
    </source>
</evidence>
<feature type="domain" description="Cation efflux protein transmembrane" evidence="10">
    <location>
        <begin position="11"/>
        <end position="256"/>
    </location>
</feature>
<dbReference type="GO" id="GO:0006882">
    <property type="term" value="P:intracellular zinc ion homeostasis"/>
    <property type="evidence" value="ECO:0007669"/>
    <property type="project" value="TreeGrafter"/>
</dbReference>
<dbReference type="Proteomes" id="UP000241546">
    <property type="component" value="Unassembled WGS sequence"/>
</dbReference>
<evidence type="ECO:0000256" key="9">
    <source>
        <dbReference type="SAM" id="Phobius"/>
    </source>
</evidence>
<dbReference type="PANTHER" id="PTHR45820">
    <property type="entry name" value="FI23527P1"/>
    <property type="match status" value="1"/>
</dbReference>
<keyword evidence="4 9" id="KW-0812">Transmembrane</keyword>
<dbReference type="OrthoDB" id="9944568at2759"/>
<accession>A0A2T4BN55</accession>
<dbReference type="InterPro" id="IPR027469">
    <property type="entry name" value="Cation_efflux_TMD_sf"/>
</dbReference>